<protein>
    <submittedName>
        <fullName evidence="4">5'-methylthioadenosine nucleosidase</fullName>
    </submittedName>
</protein>
<dbReference type="AlphaFoldDB" id="A0A2T3JEX4"/>
<dbReference type="InterPro" id="IPR000845">
    <property type="entry name" value="Nucleoside_phosphorylase_d"/>
</dbReference>
<dbReference type="RefSeq" id="WP_107191735.1">
    <property type="nucleotide sequence ID" value="NZ_PYMN01000042.1"/>
</dbReference>
<feature type="chain" id="PRO_5044580531" evidence="1">
    <location>
        <begin position="22"/>
        <end position="274"/>
    </location>
</feature>
<evidence type="ECO:0000313" key="4">
    <source>
        <dbReference type="EMBL" id="PSU47460.1"/>
    </source>
</evidence>
<proteinExistence type="predicted"/>
<dbReference type="GO" id="GO:0008782">
    <property type="term" value="F:adenosylhomocysteine nucleosidase activity"/>
    <property type="evidence" value="ECO:0007669"/>
    <property type="project" value="TreeGrafter"/>
</dbReference>
<comment type="caution">
    <text evidence="4">The sequence shown here is derived from an EMBL/GenBank/DDBJ whole genome shotgun (WGS) entry which is preliminary data.</text>
</comment>
<dbReference type="GO" id="GO:0008930">
    <property type="term" value="F:methylthioadenosine nucleosidase activity"/>
    <property type="evidence" value="ECO:0007669"/>
    <property type="project" value="TreeGrafter"/>
</dbReference>
<evidence type="ECO:0000256" key="1">
    <source>
        <dbReference type="SAM" id="SignalP"/>
    </source>
</evidence>
<organism evidence="4 6">
    <name type="scientific">Photobacterium phosphoreum</name>
    <dbReference type="NCBI Taxonomy" id="659"/>
    <lineage>
        <taxon>Bacteria</taxon>
        <taxon>Pseudomonadati</taxon>
        <taxon>Pseudomonadota</taxon>
        <taxon>Gammaproteobacteria</taxon>
        <taxon>Vibrionales</taxon>
        <taxon>Vibrionaceae</taxon>
        <taxon>Photobacterium</taxon>
    </lineage>
</organism>
<dbReference type="EMBL" id="PYMP01000025">
    <property type="protein sequence ID" value="PSU47460.1"/>
    <property type="molecule type" value="Genomic_DNA"/>
</dbReference>
<feature type="signal peptide" evidence="1">
    <location>
        <begin position="1"/>
        <end position="21"/>
    </location>
</feature>
<dbReference type="Gene3D" id="3.40.50.1580">
    <property type="entry name" value="Nucleoside phosphorylase domain"/>
    <property type="match status" value="1"/>
</dbReference>
<dbReference type="PANTHER" id="PTHR46832">
    <property type="entry name" value="5'-METHYLTHIOADENOSINE/S-ADENOSYLHOMOCYSTEINE NUCLEOSIDASE"/>
    <property type="match status" value="1"/>
</dbReference>
<dbReference type="GO" id="GO:0005829">
    <property type="term" value="C:cytosol"/>
    <property type="evidence" value="ECO:0007669"/>
    <property type="project" value="TreeGrafter"/>
</dbReference>
<dbReference type="GO" id="GO:0019284">
    <property type="term" value="P:L-methionine salvage from S-adenosylmethionine"/>
    <property type="evidence" value="ECO:0007669"/>
    <property type="project" value="TreeGrafter"/>
</dbReference>
<dbReference type="SUPFAM" id="SSF53167">
    <property type="entry name" value="Purine and uridine phosphorylases"/>
    <property type="match status" value="1"/>
</dbReference>
<evidence type="ECO:0000313" key="6">
    <source>
        <dbReference type="Proteomes" id="UP000241618"/>
    </source>
</evidence>
<evidence type="ECO:0000313" key="5">
    <source>
        <dbReference type="Proteomes" id="UP000241405"/>
    </source>
</evidence>
<gene>
    <name evidence="4" type="ORF">C9J18_19020</name>
    <name evidence="3" type="ORF">CTM96_17890</name>
</gene>
<evidence type="ECO:0000259" key="2">
    <source>
        <dbReference type="Pfam" id="PF01048"/>
    </source>
</evidence>
<accession>A0A2T3JEX4</accession>
<evidence type="ECO:0000313" key="3">
    <source>
        <dbReference type="EMBL" id="PSU21402.1"/>
    </source>
</evidence>
<keyword evidence="5" id="KW-1185">Reference proteome</keyword>
<feature type="domain" description="Nucleoside phosphorylase" evidence="2">
    <location>
        <begin position="28"/>
        <end position="247"/>
    </location>
</feature>
<dbReference type="InterPro" id="IPR035994">
    <property type="entry name" value="Nucleoside_phosphorylase_sf"/>
</dbReference>
<dbReference type="CDD" id="cd09008">
    <property type="entry name" value="MTAN"/>
    <property type="match status" value="1"/>
</dbReference>
<keyword evidence="1" id="KW-0732">Signal</keyword>
<dbReference type="EMBL" id="PYMO01000025">
    <property type="protein sequence ID" value="PSU21402.1"/>
    <property type="molecule type" value="Genomic_DNA"/>
</dbReference>
<sequence>MSLLKRGFILCCLILSPMTIAATPTSSPILIQGAMDIETTTLINALKNQSQITVGAWTFWQGTINDYPVVISRTEVGIANAAAATTLAIERFKPALIINQGTAGGHDPKLKRGDIVIGKTSFNMGAYKSDFTEKGKGIDPTKWQNFSVTMRLRDKGKLVDHNAFYADQGLVNIAQSMASSYKKGKVVTGIIGTADEWNREVDRINWLHKTYNTSVEEMETSSAALVAEAYKIPFIGIRILSNTDLHNQDFDPQTAVDCQLFVLDYTKKIIMMRN</sequence>
<name>A0A2T3JEX4_PHOPO</name>
<dbReference type="Pfam" id="PF01048">
    <property type="entry name" value="PNP_UDP_1"/>
    <property type="match status" value="1"/>
</dbReference>
<reference evidence="5 6" key="1">
    <citation type="submission" date="2018-03" db="EMBL/GenBank/DDBJ databases">
        <title>Whole genome sequencing of Histamine producing bacteria.</title>
        <authorList>
            <person name="Butler K."/>
        </authorList>
    </citation>
    <scope>NUCLEOTIDE SEQUENCE [LARGE SCALE GENOMIC DNA]</scope>
    <source>
        <strain evidence="4 6">FS-6.1</strain>
        <strain evidence="3 5">FS-6.2</strain>
    </source>
</reference>
<dbReference type="PANTHER" id="PTHR46832:SF1">
    <property type="entry name" value="5'-METHYLTHIOADENOSINE_S-ADENOSYLHOMOCYSTEINE NUCLEOSIDASE"/>
    <property type="match status" value="1"/>
</dbReference>
<dbReference type="Proteomes" id="UP000241405">
    <property type="component" value="Unassembled WGS sequence"/>
</dbReference>
<dbReference type="Proteomes" id="UP000241618">
    <property type="component" value="Unassembled WGS sequence"/>
</dbReference>
<dbReference type="GO" id="GO:0009116">
    <property type="term" value="P:nucleoside metabolic process"/>
    <property type="evidence" value="ECO:0007669"/>
    <property type="project" value="InterPro"/>
</dbReference>